<dbReference type="InterPro" id="IPR051964">
    <property type="entry name" value="Chaperone_stress_response"/>
</dbReference>
<evidence type="ECO:0000256" key="1">
    <source>
        <dbReference type="ARBA" id="ARBA00022723"/>
    </source>
</evidence>
<keyword evidence="4" id="KW-0175">Coiled coil</keyword>
<dbReference type="InterPro" id="IPR022755">
    <property type="entry name" value="Znf_C2H2_jaz"/>
</dbReference>
<dbReference type="Pfam" id="PF21884">
    <property type="entry name" value="ZUO1-like_ZHD"/>
    <property type="match status" value="1"/>
</dbReference>
<dbReference type="Pfam" id="PF00226">
    <property type="entry name" value="DnaJ"/>
    <property type="match status" value="1"/>
</dbReference>
<feature type="region of interest" description="Disordered" evidence="5">
    <location>
        <begin position="383"/>
        <end position="406"/>
    </location>
</feature>
<dbReference type="InterPro" id="IPR013087">
    <property type="entry name" value="Znf_C2H2_type"/>
</dbReference>
<dbReference type="Gene3D" id="1.10.287.110">
    <property type="entry name" value="DnaJ domain"/>
    <property type="match status" value="1"/>
</dbReference>
<dbReference type="GO" id="GO:0008270">
    <property type="term" value="F:zinc ion binding"/>
    <property type="evidence" value="ECO:0007669"/>
    <property type="project" value="UniProtKB-KW"/>
</dbReference>
<name>A0A1C7NER6_9FUNG</name>
<gene>
    <name evidence="7" type="primary">DNAJC21</name>
    <name evidence="7" type="ORF">A0J61_04356</name>
</gene>
<dbReference type="InterPro" id="IPR036236">
    <property type="entry name" value="Znf_C2H2_sf"/>
</dbReference>
<organism evidence="7 8">
    <name type="scientific">Choanephora cucurbitarum</name>
    <dbReference type="NCBI Taxonomy" id="101091"/>
    <lineage>
        <taxon>Eukaryota</taxon>
        <taxon>Fungi</taxon>
        <taxon>Fungi incertae sedis</taxon>
        <taxon>Mucoromycota</taxon>
        <taxon>Mucoromycotina</taxon>
        <taxon>Mucoromycetes</taxon>
        <taxon>Mucorales</taxon>
        <taxon>Mucorineae</taxon>
        <taxon>Choanephoraceae</taxon>
        <taxon>Choanephoroideae</taxon>
        <taxon>Choanephora</taxon>
    </lineage>
</organism>
<dbReference type="SUPFAM" id="SSF57667">
    <property type="entry name" value="beta-beta-alpha zinc fingers"/>
    <property type="match status" value="1"/>
</dbReference>
<dbReference type="FunCoup" id="A0A1C7NER6">
    <property type="interactions" value="702"/>
</dbReference>
<dbReference type="Pfam" id="PF12171">
    <property type="entry name" value="zf-C2H2_jaz"/>
    <property type="match status" value="1"/>
</dbReference>
<dbReference type="PANTHER" id="PTHR44029">
    <property type="entry name" value="DNAJ HOMOLOG SUBFAMILY C MEMBER 21"/>
    <property type="match status" value="1"/>
</dbReference>
<dbReference type="InterPro" id="IPR054076">
    <property type="entry name" value="ZUO1-like_ZHD"/>
</dbReference>
<dbReference type="SMART" id="SM00451">
    <property type="entry name" value="ZnF_U1"/>
    <property type="match status" value="1"/>
</dbReference>
<accession>A0A1C7NER6</accession>
<sequence>MRICYYDLLGVERQATSTDIKKAYRKQALIWHPDKNGDRIQEATERFAMIHEAYEVLSDPQERSWYDGHRDSILRGDDHSGQRDSSAGTTAEDLMRYFSVSEFKGYEDTTKGFYNVYRSLFERLANEEEEAFRNNPAEDEDEVRSTATFYPSFGNASTLFIVPNDYGVKDFYGAWSNFSTLKSFAWMDKWRLSDAPNRYVRRQMEKENKKARETGRKEYNDTVRSLAEFLRKRDPRVKEYLAEEQKRKEAAAAENKARMLREKQELQAKVAEYQVPEWAQVEEEELDEDENASEEELEEEISEFYCVVCDKAYKSERQFKSHELSKRHIDNLELLREEMLKDDAHFDFDNQDELDAGIPLDTDELSQTLDDLELNEEIPVVKDKKKKKKNKAKTPHWGFDEDTVPDDLDEVSALAAALEEEKSRRRRKGHGKAALSDDESAPASPPDETVEKMSAKTKREKRKEKKKLKEETVGSPETACNVCTEQFETRNQLFAHIKETGHALASEQGGKGGKKGKRR</sequence>
<reference evidence="7 8" key="1">
    <citation type="submission" date="2016-03" db="EMBL/GenBank/DDBJ databases">
        <title>Choanephora cucurbitarum.</title>
        <authorList>
            <person name="Min B."/>
            <person name="Park H."/>
            <person name="Park J.-H."/>
            <person name="Shin H.-D."/>
            <person name="Choi I.-G."/>
        </authorList>
    </citation>
    <scope>NUCLEOTIDE SEQUENCE [LARGE SCALE GENOMIC DNA]</scope>
    <source>
        <strain evidence="7 8">KUS-F28377</strain>
    </source>
</reference>
<dbReference type="InterPro" id="IPR003604">
    <property type="entry name" value="Matrin/U1-like-C_Znf_C2H2"/>
</dbReference>
<dbReference type="STRING" id="101091.A0A1C7NER6"/>
<dbReference type="Proteomes" id="UP000093000">
    <property type="component" value="Unassembled WGS sequence"/>
</dbReference>
<dbReference type="GO" id="GO:0003676">
    <property type="term" value="F:nucleic acid binding"/>
    <property type="evidence" value="ECO:0007669"/>
    <property type="project" value="InterPro"/>
</dbReference>
<evidence type="ECO:0000313" key="7">
    <source>
        <dbReference type="EMBL" id="OBZ87602.1"/>
    </source>
</evidence>
<evidence type="ECO:0000259" key="6">
    <source>
        <dbReference type="PROSITE" id="PS50076"/>
    </source>
</evidence>
<dbReference type="Gene3D" id="3.30.160.60">
    <property type="entry name" value="Classic Zinc Finger"/>
    <property type="match status" value="1"/>
</dbReference>
<dbReference type="InterPro" id="IPR001623">
    <property type="entry name" value="DnaJ_domain"/>
</dbReference>
<keyword evidence="8" id="KW-1185">Reference proteome</keyword>
<dbReference type="SMART" id="SM00271">
    <property type="entry name" value="DnaJ"/>
    <property type="match status" value="1"/>
</dbReference>
<dbReference type="GO" id="GO:0005737">
    <property type="term" value="C:cytoplasm"/>
    <property type="evidence" value="ECO:0007669"/>
    <property type="project" value="TreeGrafter"/>
</dbReference>
<dbReference type="PROSITE" id="PS50076">
    <property type="entry name" value="DNAJ_2"/>
    <property type="match status" value="1"/>
</dbReference>
<feature type="coiled-coil region" evidence="4">
    <location>
        <begin position="242"/>
        <end position="303"/>
    </location>
</feature>
<dbReference type="CDD" id="cd06257">
    <property type="entry name" value="DnaJ"/>
    <property type="match status" value="1"/>
</dbReference>
<dbReference type="PANTHER" id="PTHR44029:SF1">
    <property type="entry name" value="DNAJ HOMOLOG SUBFAMILY C MEMBER 21"/>
    <property type="match status" value="1"/>
</dbReference>
<dbReference type="PROSITE" id="PS00636">
    <property type="entry name" value="DNAJ_1"/>
    <property type="match status" value="1"/>
</dbReference>
<evidence type="ECO:0000256" key="5">
    <source>
        <dbReference type="SAM" id="MobiDB-lite"/>
    </source>
</evidence>
<dbReference type="OrthoDB" id="5894at2759"/>
<evidence type="ECO:0000256" key="2">
    <source>
        <dbReference type="ARBA" id="ARBA00022771"/>
    </source>
</evidence>
<dbReference type="AlphaFoldDB" id="A0A1C7NER6"/>
<feature type="domain" description="J" evidence="6">
    <location>
        <begin position="4"/>
        <end position="70"/>
    </location>
</feature>
<evidence type="ECO:0000313" key="8">
    <source>
        <dbReference type="Proteomes" id="UP000093000"/>
    </source>
</evidence>
<keyword evidence="1" id="KW-0479">Metal-binding</keyword>
<feature type="compositionally biased region" description="Basic residues" evidence="5">
    <location>
        <begin position="455"/>
        <end position="466"/>
    </location>
</feature>
<dbReference type="EMBL" id="LUGH01000211">
    <property type="protein sequence ID" value="OBZ87602.1"/>
    <property type="molecule type" value="Genomic_DNA"/>
</dbReference>
<proteinExistence type="predicted"/>
<evidence type="ECO:0000256" key="4">
    <source>
        <dbReference type="SAM" id="Coils"/>
    </source>
</evidence>
<dbReference type="PRINTS" id="PR00625">
    <property type="entry name" value="JDOMAIN"/>
</dbReference>
<keyword evidence="2" id="KW-0863">Zinc-finger</keyword>
<keyword evidence="3" id="KW-0862">Zinc</keyword>
<dbReference type="SUPFAM" id="SSF46565">
    <property type="entry name" value="Chaperone J-domain"/>
    <property type="match status" value="1"/>
</dbReference>
<dbReference type="InterPro" id="IPR036869">
    <property type="entry name" value="J_dom_sf"/>
</dbReference>
<dbReference type="FunFam" id="1.10.287.110:FF:000046">
    <property type="entry name" value="dnaJ homolog subfamily C member 21"/>
    <property type="match status" value="1"/>
</dbReference>
<dbReference type="SMART" id="SM00355">
    <property type="entry name" value="ZnF_C2H2"/>
    <property type="match status" value="2"/>
</dbReference>
<feature type="region of interest" description="Disordered" evidence="5">
    <location>
        <begin position="498"/>
        <end position="519"/>
    </location>
</feature>
<dbReference type="InParanoid" id="A0A1C7NER6"/>
<evidence type="ECO:0000256" key="3">
    <source>
        <dbReference type="ARBA" id="ARBA00022833"/>
    </source>
</evidence>
<dbReference type="PROSITE" id="PS00028">
    <property type="entry name" value="ZINC_FINGER_C2H2_1"/>
    <property type="match status" value="2"/>
</dbReference>
<feature type="compositionally biased region" description="Basic residues" evidence="5">
    <location>
        <begin position="383"/>
        <end position="394"/>
    </location>
</feature>
<protein>
    <submittedName>
        <fullName evidence="7">DnaJ subfamily C member 21</fullName>
    </submittedName>
</protein>
<feature type="region of interest" description="Disordered" evidence="5">
    <location>
        <begin position="419"/>
        <end position="478"/>
    </location>
</feature>
<comment type="caution">
    <text evidence="7">The sequence shown here is derived from an EMBL/GenBank/DDBJ whole genome shotgun (WGS) entry which is preliminary data.</text>
</comment>
<dbReference type="InterPro" id="IPR018253">
    <property type="entry name" value="DnaJ_domain_CS"/>
</dbReference>